<comment type="caution">
    <text evidence="3">The sequence shown here is derived from an EMBL/GenBank/DDBJ whole genome shotgun (WGS) entry which is preliminary data.</text>
</comment>
<protein>
    <submittedName>
        <fullName evidence="3">LuxR C-terminal-related transcriptional regulator</fullName>
    </submittedName>
</protein>
<dbReference type="CDD" id="cd06170">
    <property type="entry name" value="LuxR_C_like"/>
    <property type="match status" value="1"/>
</dbReference>
<gene>
    <name evidence="3" type="ORF">ACFOHL_13315</name>
</gene>
<dbReference type="SMART" id="SM00421">
    <property type="entry name" value="HTH_LUXR"/>
    <property type="match status" value="1"/>
</dbReference>
<dbReference type="RefSeq" id="WP_376920726.1">
    <property type="nucleotide sequence ID" value="NZ_JBHRSW010000029.1"/>
</dbReference>
<feature type="domain" description="VOC" evidence="2">
    <location>
        <begin position="89"/>
        <end position="202"/>
    </location>
</feature>
<dbReference type="Proteomes" id="UP001595478">
    <property type="component" value="Unassembled WGS sequence"/>
</dbReference>
<evidence type="ECO:0000259" key="1">
    <source>
        <dbReference type="PROSITE" id="PS50043"/>
    </source>
</evidence>
<organism evidence="3 4">
    <name type="scientific">Agaribacter flavus</name>
    <dbReference type="NCBI Taxonomy" id="1902781"/>
    <lineage>
        <taxon>Bacteria</taxon>
        <taxon>Pseudomonadati</taxon>
        <taxon>Pseudomonadota</taxon>
        <taxon>Gammaproteobacteria</taxon>
        <taxon>Alteromonadales</taxon>
        <taxon>Alteromonadaceae</taxon>
        <taxon>Agaribacter</taxon>
    </lineage>
</organism>
<dbReference type="PROSITE" id="PS50043">
    <property type="entry name" value="HTH_LUXR_2"/>
    <property type="match status" value="1"/>
</dbReference>
<dbReference type="PRINTS" id="PR00038">
    <property type="entry name" value="HTHLUXR"/>
</dbReference>
<dbReference type="InterPro" id="IPR000792">
    <property type="entry name" value="Tscrpt_reg_LuxR_C"/>
</dbReference>
<dbReference type="Pfam" id="PF00196">
    <property type="entry name" value="GerE"/>
    <property type="match status" value="1"/>
</dbReference>
<dbReference type="InterPro" id="IPR004360">
    <property type="entry name" value="Glyas_Fos-R_dOase_dom"/>
</dbReference>
<evidence type="ECO:0000313" key="3">
    <source>
        <dbReference type="EMBL" id="MFC3122598.1"/>
    </source>
</evidence>
<reference evidence="4" key="1">
    <citation type="journal article" date="2019" name="Int. J. Syst. Evol. Microbiol.">
        <title>The Global Catalogue of Microorganisms (GCM) 10K type strain sequencing project: providing services to taxonomists for standard genome sequencing and annotation.</title>
        <authorList>
            <consortium name="The Broad Institute Genomics Platform"/>
            <consortium name="The Broad Institute Genome Sequencing Center for Infectious Disease"/>
            <person name="Wu L."/>
            <person name="Ma J."/>
        </authorList>
    </citation>
    <scope>NUCLEOTIDE SEQUENCE [LARGE SCALE GENOMIC DNA]</scope>
    <source>
        <strain evidence="4">KCTC 52473</strain>
    </source>
</reference>
<dbReference type="InterPro" id="IPR029068">
    <property type="entry name" value="Glyas_Bleomycin-R_OHBP_Dase"/>
</dbReference>
<dbReference type="SUPFAM" id="SSF46894">
    <property type="entry name" value="C-terminal effector domain of the bipartite response regulators"/>
    <property type="match status" value="1"/>
</dbReference>
<dbReference type="InterPro" id="IPR037523">
    <property type="entry name" value="VOC_core"/>
</dbReference>
<sequence length="209" mass="23416">MKNKQGRPPHDDILTPAEWRVLDACRHGLSNSAIADSLKVSINAIKYHLKNILAKTGLPNKKSLRNYTTQAKGKREAMTDKQALLAINGMAQISRSVENIEVSKNWYEIVLELPLLFCFDKMAFFQCDGTRLMLVQKGTQTETESIIYFSVSDIFSAYDQLANKGVDCIAAPHKVHVHNDGTEEWMAFFNDLEGRPLALAAQVKKSSLC</sequence>
<dbReference type="Gene3D" id="3.10.180.10">
    <property type="entry name" value="2,3-Dihydroxybiphenyl 1,2-Dioxygenase, domain 1"/>
    <property type="match status" value="1"/>
</dbReference>
<keyword evidence="4" id="KW-1185">Reference proteome</keyword>
<dbReference type="Pfam" id="PF00903">
    <property type="entry name" value="Glyoxalase"/>
    <property type="match status" value="1"/>
</dbReference>
<dbReference type="EMBL" id="JBHRSW010000029">
    <property type="protein sequence ID" value="MFC3122598.1"/>
    <property type="molecule type" value="Genomic_DNA"/>
</dbReference>
<feature type="domain" description="HTH luxR-type" evidence="1">
    <location>
        <begin position="7"/>
        <end position="72"/>
    </location>
</feature>
<name>A0ABV7FQL1_9ALTE</name>
<dbReference type="InterPro" id="IPR036388">
    <property type="entry name" value="WH-like_DNA-bd_sf"/>
</dbReference>
<dbReference type="PROSITE" id="PS51819">
    <property type="entry name" value="VOC"/>
    <property type="match status" value="1"/>
</dbReference>
<accession>A0ABV7FQL1</accession>
<dbReference type="SUPFAM" id="SSF54593">
    <property type="entry name" value="Glyoxalase/Bleomycin resistance protein/Dihydroxybiphenyl dioxygenase"/>
    <property type="match status" value="1"/>
</dbReference>
<evidence type="ECO:0000313" key="4">
    <source>
        <dbReference type="Proteomes" id="UP001595478"/>
    </source>
</evidence>
<evidence type="ECO:0000259" key="2">
    <source>
        <dbReference type="PROSITE" id="PS51819"/>
    </source>
</evidence>
<dbReference type="InterPro" id="IPR016032">
    <property type="entry name" value="Sig_transdc_resp-reg_C-effctor"/>
</dbReference>
<proteinExistence type="predicted"/>
<dbReference type="Gene3D" id="1.10.10.10">
    <property type="entry name" value="Winged helix-like DNA-binding domain superfamily/Winged helix DNA-binding domain"/>
    <property type="match status" value="1"/>
</dbReference>